<dbReference type="InterPro" id="IPR036271">
    <property type="entry name" value="Tet_transcr_reg_TetR-rel_C_sf"/>
</dbReference>
<evidence type="ECO:0000256" key="1">
    <source>
        <dbReference type="ARBA" id="ARBA00022491"/>
    </source>
</evidence>
<dbReference type="InterPro" id="IPR039538">
    <property type="entry name" value="BetI_C"/>
</dbReference>
<dbReference type="PANTHER" id="PTHR30055">
    <property type="entry name" value="HTH-TYPE TRANSCRIPTIONAL REGULATOR RUTR"/>
    <property type="match status" value="1"/>
</dbReference>
<keyword evidence="6" id="KW-0812">Transmembrane</keyword>
<dbReference type="Pfam" id="PF13977">
    <property type="entry name" value="TetR_C_6"/>
    <property type="match status" value="1"/>
</dbReference>
<dbReference type="GO" id="GO:0003700">
    <property type="term" value="F:DNA-binding transcription factor activity"/>
    <property type="evidence" value="ECO:0007669"/>
    <property type="project" value="TreeGrafter"/>
</dbReference>
<dbReference type="GO" id="GO:0000976">
    <property type="term" value="F:transcription cis-regulatory region binding"/>
    <property type="evidence" value="ECO:0007669"/>
    <property type="project" value="TreeGrafter"/>
</dbReference>
<name>A0A251XID1_CLAMM</name>
<dbReference type="InterPro" id="IPR001647">
    <property type="entry name" value="HTH_TetR"/>
</dbReference>
<keyword evidence="1" id="KW-0678">Repressor</keyword>
<evidence type="ECO:0000256" key="2">
    <source>
        <dbReference type="ARBA" id="ARBA00023015"/>
    </source>
</evidence>
<accession>A0A251XID1</accession>
<gene>
    <name evidence="8" type="primary">kstR2_1</name>
    <name evidence="8" type="ORF">CMMCAS07_00050</name>
</gene>
<feature type="domain" description="HTH tetR-type" evidence="7">
    <location>
        <begin position="64"/>
        <end position="124"/>
    </location>
</feature>
<dbReference type="SUPFAM" id="SSF48498">
    <property type="entry name" value="Tetracyclin repressor-like, C-terminal domain"/>
    <property type="match status" value="1"/>
</dbReference>
<evidence type="ECO:0000313" key="9">
    <source>
        <dbReference type="Proteomes" id="UP000195062"/>
    </source>
</evidence>
<dbReference type="Gene3D" id="1.10.357.10">
    <property type="entry name" value="Tetracycline Repressor, domain 2"/>
    <property type="match status" value="1"/>
</dbReference>
<evidence type="ECO:0000256" key="3">
    <source>
        <dbReference type="ARBA" id="ARBA00023125"/>
    </source>
</evidence>
<sequence>MLDDVSLISLLVAMGLYAAAFIAFALDLARRSALVADAATAAARQPSAVGATAARRGGKREKPEVRRAMIVEAARAVILRQGLTATGLRDIAAEGGVSVGTVTYHFASVAEILDEVVVLETDRFYASIVEEVDADPDPVHGIRLLVEPLFTGAEEAEAHWRLWSDYWTAVARQPGLSADRLERIRVWEACLVRTIRRGVEGGAFRTVDAPEVALKLAAYSDGIATQLSQKAPGLDHARALEWIWTFLDAELADPADGTPLFR</sequence>
<proteinExistence type="predicted"/>
<keyword evidence="9" id="KW-1185">Reference proteome</keyword>
<keyword evidence="4" id="KW-0804">Transcription</keyword>
<feature type="transmembrane region" description="Helical" evidence="6">
    <location>
        <begin position="6"/>
        <end position="26"/>
    </location>
</feature>
<dbReference type="AlphaFoldDB" id="A0A251XID1"/>
<dbReference type="PROSITE" id="PS50977">
    <property type="entry name" value="HTH_TETR_2"/>
    <property type="match status" value="1"/>
</dbReference>
<dbReference type="EMBL" id="MDHH01000001">
    <property type="protein sequence ID" value="OUE03305.1"/>
    <property type="molecule type" value="Genomic_DNA"/>
</dbReference>
<dbReference type="PRINTS" id="PR00455">
    <property type="entry name" value="HTHTETR"/>
</dbReference>
<keyword evidence="2" id="KW-0805">Transcription regulation</keyword>
<reference evidence="8 9" key="1">
    <citation type="submission" date="2016-08" db="EMBL/GenBank/DDBJ databases">
        <title>Genome sequence of Clavibacter michiganensis subsp. michiganensis strain CASJ007.</title>
        <authorList>
            <person name="Thapa S.P."/>
            <person name="Coaker G."/>
        </authorList>
    </citation>
    <scope>NUCLEOTIDE SEQUENCE [LARGE SCALE GENOMIC DNA]</scope>
    <source>
        <strain evidence="8">CASJ007</strain>
    </source>
</reference>
<evidence type="ECO:0000256" key="4">
    <source>
        <dbReference type="ARBA" id="ARBA00023163"/>
    </source>
</evidence>
<dbReference type="SUPFAM" id="SSF46689">
    <property type="entry name" value="Homeodomain-like"/>
    <property type="match status" value="1"/>
</dbReference>
<evidence type="ECO:0000256" key="6">
    <source>
        <dbReference type="SAM" id="Phobius"/>
    </source>
</evidence>
<feature type="DNA-binding region" description="H-T-H motif" evidence="5">
    <location>
        <begin position="87"/>
        <end position="106"/>
    </location>
</feature>
<dbReference type="InterPro" id="IPR009057">
    <property type="entry name" value="Homeodomain-like_sf"/>
</dbReference>
<dbReference type="InterPro" id="IPR050109">
    <property type="entry name" value="HTH-type_TetR-like_transc_reg"/>
</dbReference>
<keyword evidence="6" id="KW-1133">Transmembrane helix</keyword>
<protein>
    <submittedName>
        <fullName evidence="8">HTH-type transcriptional repressor KstR2</fullName>
    </submittedName>
</protein>
<dbReference type="Proteomes" id="UP000195062">
    <property type="component" value="Unassembled WGS sequence"/>
</dbReference>
<evidence type="ECO:0000259" key="7">
    <source>
        <dbReference type="PROSITE" id="PS50977"/>
    </source>
</evidence>
<organism evidence="8 9">
    <name type="scientific">Clavibacter michiganensis subsp. michiganensis</name>
    <dbReference type="NCBI Taxonomy" id="33013"/>
    <lineage>
        <taxon>Bacteria</taxon>
        <taxon>Bacillati</taxon>
        <taxon>Actinomycetota</taxon>
        <taxon>Actinomycetes</taxon>
        <taxon>Micrococcales</taxon>
        <taxon>Microbacteriaceae</taxon>
        <taxon>Clavibacter</taxon>
    </lineage>
</organism>
<dbReference type="PANTHER" id="PTHR30055:SF234">
    <property type="entry name" value="HTH-TYPE TRANSCRIPTIONAL REGULATOR BETI"/>
    <property type="match status" value="1"/>
</dbReference>
<evidence type="ECO:0000313" key="8">
    <source>
        <dbReference type="EMBL" id="OUE03305.1"/>
    </source>
</evidence>
<evidence type="ECO:0000256" key="5">
    <source>
        <dbReference type="PROSITE-ProRule" id="PRU00335"/>
    </source>
</evidence>
<keyword evidence="3 5" id="KW-0238">DNA-binding</keyword>
<comment type="caution">
    <text evidence="8">The sequence shown here is derived from an EMBL/GenBank/DDBJ whole genome shotgun (WGS) entry which is preliminary data.</text>
</comment>
<keyword evidence="6" id="KW-0472">Membrane</keyword>
<dbReference type="Pfam" id="PF00440">
    <property type="entry name" value="TetR_N"/>
    <property type="match status" value="1"/>
</dbReference>